<dbReference type="InterPro" id="IPR009075">
    <property type="entry name" value="AcylCo_DH/oxidase_C"/>
</dbReference>
<dbReference type="Gene3D" id="1.10.540.10">
    <property type="entry name" value="Acyl-CoA dehydrogenase/oxidase, N-terminal domain"/>
    <property type="match status" value="1"/>
</dbReference>
<dbReference type="InterPro" id="IPR013786">
    <property type="entry name" value="AcylCoA_DH/ox_N"/>
</dbReference>
<evidence type="ECO:0000313" key="15">
    <source>
        <dbReference type="Proteomes" id="UP001500755"/>
    </source>
</evidence>
<dbReference type="SUPFAM" id="SSF47203">
    <property type="entry name" value="Acyl-CoA dehydrogenase C-terminal domain-like"/>
    <property type="match status" value="1"/>
</dbReference>
<dbReference type="InterPro" id="IPR046373">
    <property type="entry name" value="Acyl-CoA_Oxase/DH_mid-dom_sf"/>
</dbReference>
<evidence type="ECO:0000313" key="14">
    <source>
        <dbReference type="EMBL" id="GAA2003464.1"/>
    </source>
</evidence>
<comment type="similarity">
    <text evidence="3 10">Belongs to the acyl-CoA dehydrogenase family.</text>
</comment>
<sequence>MRRTIFTEDHDAFRAMCRDFVAKELAPLYPTFEKQGRVDKEFFAKMGELGLTGLQVPEEYGGGGQTDTFTYNAILNEETAYAACSLGTLRVHQDLVIPYILHYGNEEQKQRWLPGMAAGTMMTAIAMTEPGTGSDLTGIRTTAKLEGDHYVLNGAKTFISGGINADRVLVVARTSPFDPENRRAGLSILVVDAHSEGFEKGRNLEKLGIKTQDTAELSFTNVRVPVEDLLGEQDKAFEYLSFNLAQERMTISVNAVASTKAAIDLATQYAHERNVFGSPLKNFQNTKFVLAECSTEFEAAQIMLDRAIEALDAKELSPADAARVKLFTTEVQARVTDKCLQIHGGYGYILEYPIARLYADARVTRIYGGTSEVMKTIIAKDMGLSEKRK</sequence>
<evidence type="ECO:0000259" key="13">
    <source>
        <dbReference type="Pfam" id="PF02771"/>
    </source>
</evidence>
<dbReference type="SUPFAM" id="SSF56645">
    <property type="entry name" value="Acyl-CoA dehydrogenase NM domain-like"/>
    <property type="match status" value="1"/>
</dbReference>
<dbReference type="Pfam" id="PF02770">
    <property type="entry name" value="Acyl-CoA_dh_M"/>
    <property type="match status" value="1"/>
</dbReference>
<dbReference type="PANTHER" id="PTHR48083:SF20">
    <property type="entry name" value="LONG-CHAIN SPECIFIC ACYL-COA DEHYDROGENASE, MITOCHONDRIAL"/>
    <property type="match status" value="1"/>
</dbReference>
<dbReference type="Proteomes" id="UP001500755">
    <property type="component" value="Unassembled WGS sequence"/>
</dbReference>
<evidence type="ECO:0000256" key="8">
    <source>
        <dbReference type="ARBA" id="ARBA00040394"/>
    </source>
</evidence>
<evidence type="ECO:0000256" key="7">
    <source>
        <dbReference type="ARBA" id="ARBA00037085"/>
    </source>
</evidence>
<keyword evidence="5 10" id="KW-0274">FAD</keyword>
<evidence type="ECO:0000256" key="4">
    <source>
        <dbReference type="ARBA" id="ARBA00022630"/>
    </source>
</evidence>
<evidence type="ECO:0000256" key="3">
    <source>
        <dbReference type="ARBA" id="ARBA00009347"/>
    </source>
</evidence>
<dbReference type="EMBL" id="BAAANO010000009">
    <property type="protein sequence ID" value="GAA2003464.1"/>
    <property type="molecule type" value="Genomic_DNA"/>
</dbReference>
<name>A0ABN2TB23_9MICO</name>
<comment type="cofactor">
    <cofactor evidence="1 10">
        <name>FAD</name>
        <dbReference type="ChEBI" id="CHEBI:57692"/>
    </cofactor>
</comment>
<gene>
    <name evidence="14" type="ORF">GCM10009755_10630</name>
</gene>
<evidence type="ECO:0000259" key="11">
    <source>
        <dbReference type="Pfam" id="PF00441"/>
    </source>
</evidence>
<evidence type="ECO:0000256" key="9">
    <source>
        <dbReference type="ARBA" id="ARBA00042660"/>
    </source>
</evidence>
<dbReference type="InterPro" id="IPR036250">
    <property type="entry name" value="AcylCo_DH-like_C"/>
</dbReference>
<comment type="caution">
    <text evidence="14">The sequence shown here is derived from an EMBL/GenBank/DDBJ whole genome shotgun (WGS) entry which is preliminary data.</text>
</comment>
<protein>
    <recommendedName>
        <fullName evidence="8">Acyl-[acyl-carrier-protein] dehydrogenase MbtN</fullName>
    </recommendedName>
    <alternativeName>
        <fullName evidence="9">Mycobactin synthase protein N</fullName>
    </alternativeName>
</protein>
<dbReference type="RefSeq" id="WP_344307663.1">
    <property type="nucleotide sequence ID" value="NZ_BAAANO010000009.1"/>
</dbReference>
<dbReference type="InterPro" id="IPR037069">
    <property type="entry name" value="AcylCoA_DH/ox_N_sf"/>
</dbReference>
<accession>A0ABN2TB23</accession>
<dbReference type="PANTHER" id="PTHR48083">
    <property type="entry name" value="MEDIUM-CHAIN SPECIFIC ACYL-COA DEHYDROGENASE, MITOCHONDRIAL-RELATED"/>
    <property type="match status" value="1"/>
</dbReference>
<feature type="domain" description="Acyl-CoA dehydrogenase/oxidase N-terminal" evidence="13">
    <location>
        <begin position="7"/>
        <end position="119"/>
    </location>
</feature>
<reference evidence="14 15" key="1">
    <citation type="journal article" date="2019" name="Int. J. Syst. Evol. Microbiol.">
        <title>The Global Catalogue of Microorganisms (GCM) 10K type strain sequencing project: providing services to taxonomists for standard genome sequencing and annotation.</title>
        <authorList>
            <consortium name="The Broad Institute Genomics Platform"/>
            <consortium name="The Broad Institute Genome Sequencing Center for Infectious Disease"/>
            <person name="Wu L."/>
            <person name="Ma J."/>
        </authorList>
    </citation>
    <scope>NUCLEOTIDE SEQUENCE [LARGE SCALE GENOMIC DNA]</scope>
    <source>
        <strain evidence="14 15">JCM 14546</strain>
    </source>
</reference>
<feature type="domain" description="Acyl-CoA oxidase/dehydrogenase middle" evidence="12">
    <location>
        <begin position="124"/>
        <end position="222"/>
    </location>
</feature>
<dbReference type="InterPro" id="IPR006089">
    <property type="entry name" value="Acyl-CoA_DH_CS"/>
</dbReference>
<dbReference type="Pfam" id="PF00441">
    <property type="entry name" value="Acyl-CoA_dh_1"/>
    <property type="match status" value="1"/>
</dbReference>
<dbReference type="Gene3D" id="2.40.110.10">
    <property type="entry name" value="Butyryl-CoA Dehydrogenase, subunit A, domain 2"/>
    <property type="match status" value="1"/>
</dbReference>
<comment type="pathway">
    <text evidence="2">Siderophore biosynthesis; mycobactin biosynthesis.</text>
</comment>
<evidence type="ECO:0000256" key="10">
    <source>
        <dbReference type="RuleBase" id="RU362125"/>
    </source>
</evidence>
<dbReference type="InterPro" id="IPR006091">
    <property type="entry name" value="Acyl-CoA_Oxase/DH_mid-dom"/>
</dbReference>
<feature type="domain" description="Acyl-CoA dehydrogenase/oxidase C-terminal" evidence="11">
    <location>
        <begin position="239"/>
        <end position="382"/>
    </location>
</feature>
<keyword evidence="6 10" id="KW-0560">Oxidoreductase</keyword>
<dbReference type="Pfam" id="PF02771">
    <property type="entry name" value="Acyl-CoA_dh_N"/>
    <property type="match status" value="1"/>
</dbReference>
<keyword evidence="4 10" id="KW-0285">Flavoprotein</keyword>
<evidence type="ECO:0000256" key="1">
    <source>
        <dbReference type="ARBA" id="ARBA00001974"/>
    </source>
</evidence>
<evidence type="ECO:0000256" key="2">
    <source>
        <dbReference type="ARBA" id="ARBA00005102"/>
    </source>
</evidence>
<evidence type="ECO:0000256" key="6">
    <source>
        <dbReference type="ARBA" id="ARBA00023002"/>
    </source>
</evidence>
<organism evidence="14 15">
    <name type="scientific">Brevibacterium samyangense</name>
    <dbReference type="NCBI Taxonomy" id="366888"/>
    <lineage>
        <taxon>Bacteria</taxon>
        <taxon>Bacillati</taxon>
        <taxon>Actinomycetota</taxon>
        <taxon>Actinomycetes</taxon>
        <taxon>Micrococcales</taxon>
        <taxon>Brevibacteriaceae</taxon>
        <taxon>Brevibacterium</taxon>
    </lineage>
</organism>
<dbReference type="Gene3D" id="1.20.140.10">
    <property type="entry name" value="Butyryl-CoA Dehydrogenase, subunit A, domain 3"/>
    <property type="match status" value="1"/>
</dbReference>
<proteinExistence type="inferred from homology"/>
<dbReference type="InterPro" id="IPR009100">
    <property type="entry name" value="AcylCoA_DH/oxidase_NM_dom_sf"/>
</dbReference>
<evidence type="ECO:0000259" key="12">
    <source>
        <dbReference type="Pfam" id="PF02770"/>
    </source>
</evidence>
<dbReference type="PIRSF" id="PIRSF016578">
    <property type="entry name" value="HsaA"/>
    <property type="match status" value="1"/>
</dbReference>
<dbReference type="PROSITE" id="PS00073">
    <property type="entry name" value="ACYL_COA_DH_2"/>
    <property type="match status" value="1"/>
</dbReference>
<comment type="function">
    <text evidence="7">Catalyzes the dehydrogenation at the alpha-beta position of ACP-bound acyl chains. This results in the introduction of a double bond in the lipidic chain, which is further transferred to the epsilon-amino group of lysine residue in the mycobactin core by MbtK.</text>
</comment>
<dbReference type="InterPro" id="IPR050741">
    <property type="entry name" value="Acyl-CoA_dehydrogenase"/>
</dbReference>
<keyword evidence="15" id="KW-1185">Reference proteome</keyword>
<evidence type="ECO:0000256" key="5">
    <source>
        <dbReference type="ARBA" id="ARBA00022827"/>
    </source>
</evidence>